<keyword evidence="2" id="KW-1185">Reference proteome</keyword>
<organism evidence="1 2">
    <name type="scientific">Gracilariopsis chorda</name>
    <dbReference type="NCBI Taxonomy" id="448386"/>
    <lineage>
        <taxon>Eukaryota</taxon>
        <taxon>Rhodophyta</taxon>
        <taxon>Florideophyceae</taxon>
        <taxon>Rhodymeniophycidae</taxon>
        <taxon>Gracilariales</taxon>
        <taxon>Gracilariaceae</taxon>
        <taxon>Gracilariopsis</taxon>
    </lineage>
</organism>
<reference evidence="1 2" key="1">
    <citation type="journal article" date="2018" name="Mol. Biol. Evol.">
        <title>Analysis of the draft genome of the red seaweed Gracilariopsis chorda provides insights into genome size evolution in Rhodophyta.</title>
        <authorList>
            <person name="Lee J."/>
            <person name="Yang E.C."/>
            <person name="Graf L."/>
            <person name="Yang J.H."/>
            <person name="Qiu H."/>
            <person name="Zel Zion U."/>
            <person name="Chan C.X."/>
            <person name="Stephens T.G."/>
            <person name="Weber A.P.M."/>
            <person name="Boo G.H."/>
            <person name="Boo S.M."/>
            <person name="Kim K.M."/>
            <person name="Shin Y."/>
            <person name="Jung M."/>
            <person name="Lee S.J."/>
            <person name="Yim H.S."/>
            <person name="Lee J.H."/>
            <person name="Bhattacharya D."/>
            <person name="Yoon H.S."/>
        </authorList>
    </citation>
    <scope>NUCLEOTIDE SEQUENCE [LARGE SCALE GENOMIC DNA]</scope>
    <source>
        <strain evidence="1 2">SKKU-2015</strain>
        <tissue evidence="1">Whole body</tissue>
    </source>
</reference>
<evidence type="ECO:0000313" key="2">
    <source>
        <dbReference type="Proteomes" id="UP000247409"/>
    </source>
</evidence>
<dbReference type="OrthoDB" id="524569at2759"/>
<evidence type="ECO:0000313" key="1">
    <source>
        <dbReference type="EMBL" id="PXF43810.1"/>
    </source>
</evidence>
<dbReference type="AlphaFoldDB" id="A0A2V3IRN3"/>
<dbReference type="EMBL" id="NBIV01000110">
    <property type="protein sequence ID" value="PXF43810.1"/>
    <property type="molecule type" value="Genomic_DNA"/>
</dbReference>
<proteinExistence type="predicted"/>
<dbReference type="Proteomes" id="UP000247409">
    <property type="component" value="Unassembled WGS sequence"/>
</dbReference>
<name>A0A2V3IRN3_9FLOR</name>
<dbReference type="Gene3D" id="3.40.50.11350">
    <property type="match status" value="1"/>
</dbReference>
<sequence length="294" mass="33574">MIDWRLPDSIPHNASWPELQWHTCEGHFSRPCQDGSIFMPNVSHLPNFDFKHSENDIDLTSTDVEKRFQNVSVLAMSMRLATLWPFGVNTHFNERFSHLLDTDHKEESMRRYLMHMLFTPSPFLRDKMDGVGLNGSYVGVHVRTGLDVGESYTSRFEDIKSRLNETASQILKCLTIRYGNETRQVFLATDSMKFKDVFRDQANKLNITVGTTTERSMHITHFDGKSMAKQMWKCDALKVVYVDLTVLAGSTQIMMTGSSFARSAMLLGNASRLDAWDMKKSAEEQCSPLKSPNS</sequence>
<accession>A0A2V3IRN3</accession>
<protein>
    <submittedName>
        <fullName evidence="1">Uncharacterized protein</fullName>
    </submittedName>
</protein>
<gene>
    <name evidence="1" type="ORF">BWQ96_06431</name>
</gene>
<comment type="caution">
    <text evidence="1">The sequence shown here is derived from an EMBL/GenBank/DDBJ whole genome shotgun (WGS) entry which is preliminary data.</text>
</comment>